<keyword evidence="3 4" id="KW-0408">Iron</keyword>
<dbReference type="GO" id="GO:0046872">
    <property type="term" value="F:metal ion binding"/>
    <property type="evidence" value="ECO:0007669"/>
    <property type="project" value="UniProtKB-KW"/>
</dbReference>
<evidence type="ECO:0000256" key="2">
    <source>
        <dbReference type="ARBA" id="ARBA00022723"/>
    </source>
</evidence>
<evidence type="ECO:0000256" key="1">
    <source>
        <dbReference type="ARBA" id="ARBA00022617"/>
    </source>
</evidence>
<proteinExistence type="predicted"/>
<protein>
    <submittedName>
        <fullName evidence="7">Cytochrome C</fullName>
    </submittedName>
</protein>
<dbReference type="RefSeq" id="WP_200389105.1">
    <property type="nucleotide sequence ID" value="NZ_NRSD01000023.1"/>
</dbReference>
<dbReference type="PROSITE" id="PS51007">
    <property type="entry name" value="CYTC"/>
    <property type="match status" value="1"/>
</dbReference>
<organism evidence="7 8">
    <name type="scientific">Thiocapsa imhoffii</name>
    <dbReference type="NCBI Taxonomy" id="382777"/>
    <lineage>
        <taxon>Bacteria</taxon>
        <taxon>Pseudomonadati</taxon>
        <taxon>Pseudomonadota</taxon>
        <taxon>Gammaproteobacteria</taxon>
        <taxon>Chromatiales</taxon>
        <taxon>Chromatiaceae</taxon>
        <taxon>Thiocapsa</taxon>
    </lineage>
</organism>
<evidence type="ECO:0000256" key="3">
    <source>
        <dbReference type="ARBA" id="ARBA00023004"/>
    </source>
</evidence>
<keyword evidence="1 4" id="KW-0349">Heme</keyword>
<feature type="signal peptide" evidence="5">
    <location>
        <begin position="1"/>
        <end position="19"/>
    </location>
</feature>
<accession>A0A9X0WKV5</accession>
<reference evidence="7 8" key="1">
    <citation type="journal article" date="2020" name="Microorganisms">
        <title>Osmotic Adaptation and Compatible Solute Biosynthesis of Phototrophic Bacteria as Revealed from Genome Analyses.</title>
        <authorList>
            <person name="Imhoff J.F."/>
            <person name="Rahn T."/>
            <person name="Kunzel S."/>
            <person name="Keller A."/>
            <person name="Neulinger S.C."/>
        </authorList>
    </citation>
    <scope>NUCLEOTIDE SEQUENCE [LARGE SCALE GENOMIC DNA]</scope>
    <source>
        <strain evidence="7 8">DSM 21303</strain>
    </source>
</reference>
<evidence type="ECO:0000256" key="5">
    <source>
        <dbReference type="SAM" id="SignalP"/>
    </source>
</evidence>
<dbReference type="GO" id="GO:0020037">
    <property type="term" value="F:heme binding"/>
    <property type="evidence" value="ECO:0007669"/>
    <property type="project" value="InterPro"/>
</dbReference>
<evidence type="ECO:0000313" key="8">
    <source>
        <dbReference type="Proteomes" id="UP001138802"/>
    </source>
</evidence>
<evidence type="ECO:0000256" key="4">
    <source>
        <dbReference type="PROSITE-ProRule" id="PRU00433"/>
    </source>
</evidence>
<dbReference type="Pfam" id="PF00034">
    <property type="entry name" value="Cytochrom_C"/>
    <property type="match status" value="1"/>
</dbReference>
<dbReference type="GO" id="GO:0009055">
    <property type="term" value="F:electron transfer activity"/>
    <property type="evidence" value="ECO:0007669"/>
    <property type="project" value="InterPro"/>
</dbReference>
<dbReference type="Proteomes" id="UP001138802">
    <property type="component" value="Unassembled WGS sequence"/>
</dbReference>
<dbReference type="SUPFAM" id="SSF46626">
    <property type="entry name" value="Cytochrome c"/>
    <property type="match status" value="1"/>
</dbReference>
<dbReference type="InterPro" id="IPR036909">
    <property type="entry name" value="Cyt_c-like_dom_sf"/>
</dbReference>
<dbReference type="AlphaFoldDB" id="A0A9X0WKV5"/>
<comment type="caution">
    <text evidence="7">The sequence shown here is derived from an EMBL/GenBank/DDBJ whole genome shotgun (WGS) entry which is preliminary data.</text>
</comment>
<feature type="chain" id="PRO_5040718486" evidence="5">
    <location>
        <begin position="20"/>
        <end position="110"/>
    </location>
</feature>
<feature type="domain" description="Cytochrome c" evidence="6">
    <location>
        <begin position="27"/>
        <end position="110"/>
    </location>
</feature>
<evidence type="ECO:0000259" key="6">
    <source>
        <dbReference type="PROSITE" id="PS51007"/>
    </source>
</evidence>
<keyword evidence="5" id="KW-0732">Signal</keyword>
<sequence length="110" mass="11604">MKAKLLASVLLGCIASLSAADRGAQEGDPEIGQALFQAKMCNLCHTLAGESGPMANLGGSLDAVGQRRDAAWLRVYFTDPKAVIPTATMPPAELSATELRDMIAYLLSLR</sequence>
<evidence type="ECO:0000313" key="7">
    <source>
        <dbReference type="EMBL" id="MBK1646290.1"/>
    </source>
</evidence>
<name>A0A9X0WKV5_9GAMM</name>
<gene>
    <name evidence="7" type="ORF">CKO25_16880</name>
</gene>
<keyword evidence="2 4" id="KW-0479">Metal-binding</keyword>
<dbReference type="InterPro" id="IPR009056">
    <property type="entry name" value="Cyt_c-like_dom"/>
</dbReference>
<dbReference type="Gene3D" id="1.10.760.10">
    <property type="entry name" value="Cytochrome c-like domain"/>
    <property type="match status" value="1"/>
</dbReference>
<keyword evidence="8" id="KW-1185">Reference proteome</keyword>
<dbReference type="EMBL" id="NRSD01000023">
    <property type="protein sequence ID" value="MBK1646290.1"/>
    <property type="molecule type" value="Genomic_DNA"/>
</dbReference>